<evidence type="ECO:0000256" key="7">
    <source>
        <dbReference type="ARBA" id="ARBA00022723"/>
    </source>
</evidence>
<evidence type="ECO:0000256" key="3">
    <source>
        <dbReference type="ARBA" id="ARBA00015946"/>
    </source>
</evidence>
<keyword evidence="6 16" id="KW-0812">Transmembrane</keyword>
<keyword evidence="5 16" id="KW-0679">Respiratory chain</keyword>
<keyword evidence="16 20" id="KW-0496">Mitochondrion</keyword>
<evidence type="ECO:0000259" key="18">
    <source>
        <dbReference type="PROSITE" id="PS50857"/>
    </source>
</evidence>
<dbReference type="PRINTS" id="PR01166">
    <property type="entry name" value="CYCOXIDASEII"/>
</dbReference>
<comment type="function">
    <text evidence="16">Component of the cytochrome c oxidase, the last enzyme in the mitochondrial electron transport chain which drives oxidative phosphorylation. The respiratory chain contains 3 multisubunit complexes succinate dehydrogenase (complex II, CII), ubiquinol-cytochrome c oxidoreductase (cytochrome b-c1 complex, complex III, CIII) and cytochrome c oxidase (complex IV, CIV), that cooperate to transfer electrons derived from NADH and succinate to molecular oxygen, creating an electrochemical gradient over the inner membrane that drives transmembrane transport and the ATP synthase. Cytochrome c oxidase is the component of the respiratory chain that catalyzes the reduction of oxygen to water. Electrons originating from reduced cytochrome c in the intermembrane space (IMS) are transferred via the dinuclear copper A center (CU(A)) of subunit 2 and heme A of subunit 1 to the active site in subunit 1, a binuclear center (BNC) formed by heme A3 and copper B (CU(B)). The BNC reduces molecular oxygen to 2 water molecules using 4 electrons from cytochrome c in the IMS and 4 protons from the mitochondrial matrix.</text>
</comment>
<evidence type="ECO:0000256" key="16">
    <source>
        <dbReference type="RuleBase" id="RU000457"/>
    </source>
</evidence>
<dbReference type="SUPFAM" id="SSF81464">
    <property type="entry name" value="Cytochrome c oxidase subunit II-like, transmembrane region"/>
    <property type="match status" value="1"/>
</dbReference>
<comment type="catalytic activity">
    <reaction evidence="15">
        <text>4 Fe(II)-[cytochrome c] + O2 + 8 H(+)(in) = 4 Fe(III)-[cytochrome c] + 2 H2O + 4 H(+)(out)</text>
        <dbReference type="Rhea" id="RHEA:11436"/>
        <dbReference type="Rhea" id="RHEA-COMP:10350"/>
        <dbReference type="Rhea" id="RHEA-COMP:14399"/>
        <dbReference type="ChEBI" id="CHEBI:15377"/>
        <dbReference type="ChEBI" id="CHEBI:15378"/>
        <dbReference type="ChEBI" id="CHEBI:15379"/>
        <dbReference type="ChEBI" id="CHEBI:29033"/>
        <dbReference type="ChEBI" id="CHEBI:29034"/>
        <dbReference type="EC" id="7.1.1.9"/>
    </reaction>
    <physiologicalReaction direction="left-to-right" evidence="15">
        <dbReference type="Rhea" id="RHEA:11437"/>
    </physiologicalReaction>
</comment>
<dbReference type="PANTHER" id="PTHR22888">
    <property type="entry name" value="CYTOCHROME C OXIDASE, SUBUNIT II"/>
    <property type="match status" value="1"/>
</dbReference>
<dbReference type="InterPro" id="IPR036257">
    <property type="entry name" value="Cyt_c_oxidase_su2_TM_sf"/>
</dbReference>
<name>A0A1Y9T6B5_9BIVA</name>
<evidence type="ECO:0000256" key="4">
    <source>
        <dbReference type="ARBA" id="ARBA00022448"/>
    </source>
</evidence>
<dbReference type="InterPro" id="IPR011759">
    <property type="entry name" value="Cyt_c_oxidase_su2_TM_dom"/>
</dbReference>
<dbReference type="SUPFAM" id="SSF49503">
    <property type="entry name" value="Cupredoxins"/>
    <property type="match status" value="1"/>
</dbReference>
<keyword evidence="13 16" id="KW-0186">Copper</keyword>
<evidence type="ECO:0000259" key="19">
    <source>
        <dbReference type="PROSITE" id="PS50999"/>
    </source>
</evidence>
<feature type="transmembrane region" description="Helical" evidence="17">
    <location>
        <begin position="27"/>
        <end position="47"/>
    </location>
</feature>
<keyword evidence="10" id="KW-1278">Translocase</keyword>
<feature type="transmembrane region" description="Helical" evidence="17">
    <location>
        <begin position="381"/>
        <end position="404"/>
    </location>
</feature>
<evidence type="ECO:0000256" key="11">
    <source>
        <dbReference type="ARBA" id="ARBA00022982"/>
    </source>
</evidence>
<dbReference type="InterPro" id="IPR034210">
    <property type="entry name" value="CcO_II_C"/>
</dbReference>
<dbReference type="Pfam" id="PF00116">
    <property type="entry name" value="COX2"/>
    <property type="match status" value="1"/>
</dbReference>
<evidence type="ECO:0000256" key="14">
    <source>
        <dbReference type="ARBA" id="ARBA00023136"/>
    </source>
</evidence>
<dbReference type="GO" id="GO:0005743">
    <property type="term" value="C:mitochondrial inner membrane"/>
    <property type="evidence" value="ECO:0007669"/>
    <property type="project" value="UniProtKB-SubCell"/>
</dbReference>
<keyword evidence="7 16" id="KW-0479">Metal-binding</keyword>
<evidence type="ECO:0000256" key="12">
    <source>
        <dbReference type="ARBA" id="ARBA00022989"/>
    </source>
</evidence>
<evidence type="ECO:0000256" key="15">
    <source>
        <dbReference type="ARBA" id="ARBA00049512"/>
    </source>
</evidence>
<dbReference type="Pfam" id="PF02790">
    <property type="entry name" value="COX2_TM"/>
    <property type="match status" value="1"/>
</dbReference>
<dbReference type="InterPro" id="IPR001505">
    <property type="entry name" value="Copper_CuA"/>
</dbReference>
<evidence type="ECO:0000256" key="1">
    <source>
        <dbReference type="ARBA" id="ARBA00004448"/>
    </source>
</evidence>
<keyword evidence="11 16" id="KW-0249">Electron transport</keyword>
<evidence type="ECO:0000256" key="9">
    <source>
        <dbReference type="ARBA" id="ARBA00022842"/>
    </source>
</evidence>
<gene>
    <name evidence="20" type="primary">cox2</name>
</gene>
<dbReference type="InterPro" id="IPR008972">
    <property type="entry name" value="Cupredoxin"/>
</dbReference>
<feature type="domain" description="Cytochrome oxidase subunit II copper A binding" evidence="18">
    <location>
        <begin position="92"/>
        <end position="231"/>
    </location>
</feature>
<dbReference type="PROSITE" id="PS00078">
    <property type="entry name" value="COX2"/>
    <property type="match status" value="1"/>
</dbReference>
<sequence>MSLWGQLGLQDGLSSAALEIGSLHDHAMAIMVLIFSFVGFVFFKVVLEEGGCTTMLDSQWVEFLWTSLPLGLLIMLGLPSIRLLYLLDDPADALISMKVLGRQWYWTYEYSDFIGGWGDEPIYFDSYMMSSVDLSDGGYRLLEVDNRCVVPYGVGVRVLVSSSDVVHSWAVPSLGVKVDSIPGRINQVILSLVGSGVVYGQCSELCGVNHSFMPICLEAVRSDVYGLWVSPPVAEEVSEAVKAFDGEGESVGWWGWLIGKVMKAMWVVGNGLMLVGITFVKVYMGWWVFFFNVFIYAPVELFIGFLFSVSWWSFSLLTGVVEWLVWLVEAPYDALGFGYSYVVMLAKGFGATIFEFPYLVAGKACKVVHLMGTAFVYSYLSAIWFVGFLVSCAGSGGSAVGLFVGESFFKAIMASGFGAKGSGLTSKYSGFSGVMGESVLSKAEFIKYKKCGVNLFKPL</sequence>
<dbReference type="GO" id="GO:0004129">
    <property type="term" value="F:cytochrome-c oxidase activity"/>
    <property type="evidence" value="ECO:0007669"/>
    <property type="project" value="UniProtKB-EC"/>
</dbReference>
<evidence type="ECO:0000256" key="8">
    <source>
        <dbReference type="ARBA" id="ARBA00022792"/>
    </source>
</evidence>
<evidence type="ECO:0000256" key="2">
    <source>
        <dbReference type="ARBA" id="ARBA00007866"/>
    </source>
</evidence>
<comment type="cofactor">
    <cofactor evidence="16">
        <name>Cu cation</name>
        <dbReference type="ChEBI" id="CHEBI:23378"/>
    </cofactor>
    <text evidence="16">Binds a copper A center.</text>
</comment>
<dbReference type="Gene3D" id="2.60.40.420">
    <property type="entry name" value="Cupredoxins - blue copper proteins"/>
    <property type="match status" value="1"/>
</dbReference>
<comment type="similarity">
    <text evidence="2 16">Belongs to the cytochrome c oxidase subunit 2 family.</text>
</comment>
<feature type="transmembrane region" description="Helical" evidence="17">
    <location>
        <begin position="301"/>
        <end position="327"/>
    </location>
</feature>
<keyword evidence="9" id="KW-0460">Magnesium</keyword>
<proteinExistence type="inferred from homology"/>
<evidence type="ECO:0000256" key="6">
    <source>
        <dbReference type="ARBA" id="ARBA00022692"/>
    </source>
</evidence>
<feature type="transmembrane region" description="Helical" evidence="17">
    <location>
        <begin position="339"/>
        <end position="361"/>
    </location>
</feature>
<dbReference type="InterPro" id="IPR002429">
    <property type="entry name" value="CcO_II-like_C"/>
</dbReference>
<keyword evidence="14 16" id="KW-0472">Membrane</keyword>
<protein>
    <recommendedName>
        <fullName evidence="3 16">Cytochrome c oxidase subunit 2</fullName>
    </recommendedName>
</protein>
<dbReference type="GO" id="GO:0005507">
    <property type="term" value="F:copper ion binding"/>
    <property type="evidence" value="ECO:0007669"/>
    <property type="project" value="InterPro"/>
</dbReference>
<accession>A0A1Y9T6B5</accession>
<organism evidence="20">
    <name type="scientific">Echyridella menziesii</name>
    <dbReference type="NCBI Taxonomy" id="981778"/>
    <lineage>
        <taxon>Eukaryota</taxon>
        <taxon>Metazoa</taxon>
        <taxon>Spiralia</taxon>
        <taxon>Lophotrochozoa</taxon>
        <taxon>Mollusca</taxon>
        <taxon>Bivalvia</taxon>
        <taxon>Autobranchia</taxon>
        <taxon>Heteroconchia</taxon>
        <taxon>Palaeoheterodonta</taxon>
        <taxon>Unionida</taxon>
        <taxon>Unionoidea</taxon>
        <taxon>Hyriidae</taxon>
        <taxon>Echyridella</taxon>
    </lineage>
</organism>
<dbReference type="Gene3D" id="1.10.287.90">
    <property type="match status" value="1"/>
</dbReference>
<feature type="domain" description="Cytochrome oxidase subunit II transmembrane region profile" evidence="19">
    <location>
        <begin position="1"/>
        <end position="91"/>
    </location>
</feature>
<evidence type="ECO:0000313" key="20">
    <source>
        <dbReference type="EMBL" id="AQT38540.1"/>
    </source>
</evidence>
<geneLocation type="mitochondrion" evidence="20"/>
<evidence type="ECO:0000256" key="17">
    <source>
        <dbReference type="SAM" id="Phobius"/>
    </source>
</evidence>
<dbReference type="AlphaFoldDB" id="A0A1Y9T6B5"/>
<reference evidence="20" key="1">
    <citation type="journal article" date="2017" name="Sci. Rep.">
        <title>Evolution of sex-dependent mtDNA transmission in freshwater mussels (Bivalvia: Unionida).</title>
        <authorList>
            <person name="Guerra D."/>
            <person name="Plazzi F."/>
            <person name="Stewart D.T."/>
            <person name="Bogan A.E."/>
            <person name="Hoeh W.R."/>
            <person name="Breton S."/>
        </authorList>
    </citation>
    <scope>NUCLEOTIDE SEQUENCE</scope>
    <source>
        <strain evidence="20">M9</strain>
        <tissue evidence="20">Gonad</tissue>
    </source>
</reference>
<keyword evidence="4 16" id="KW-0813">Transport</keyword>
<dbReference type="PANTHER" id="PTHR22888:SF9">
    <property type="entry name" value="CYTOCHROME C OXIDASE SUBUNIT 2"/>
    <property type="match status" value="1"/>
</dbReference>
<dbReference type="GO" id="GO:0042773">
    <property type="term" value="P:ATP synthesis coupled electron transport"/>
    <property type="evidence" value="ECO:0007669"/>
    <property type="project" value="TreeGrafter"/>
</dbReference>
<dbReference type="FunFam" id="2.60.40.420:FF:000001">
    <property type="entry name" value="Cytochrome c oxidase subunit 2"/>
    <property type="match status" value="1"/>
</dbReference>
<dbReference type="PROSITE" id="PS50999">
    <property type="entry name" value="COX2_TM"/>
    <property type="match status" value="1"/>
</dbReference>
<evidence type="ECO:0000256" key="13">
    <source>
        <dbReference type="ARBA" id="ARBA00023008"/>
    </source>
</evidence>
<dbReference type="PROSITE" id="PS50857">
    <property type="entry name" value="COX2_CUA"/>
    <property type="match status" value="1"/>
</dbReference>
<evidence type="ECO:0000256" key="10">
    <source>
        <dbReference type="ARBA" id="ARBA00022967"/>
    </source>
</evidence>
<feature type="transmembrane region" description="Helical" evidence="17">
    <location>
        <begin position="272"/>
        <end position="295"/>
    </location>
</feature>
<dbReference type="InterPro" id="IPR045187">
    <property type="entry name" value="CcO_II"/>
</dbReference>
<dbReference type="CDD" id="cd13912">
    <property type="entry name" value="CcO_II_C"/>
    <property type="match status" value="1"/>
</dbReference>
<comment type="subcellular location">
    <subcellularLocation>
        <location evidence="1 16">Mitochondrion inner membrane</location>
        <topology evidence="1 16">Multi-pass membrane protein</topology>
    </subcellularLocation>
</comment>
<keyword evidence="12 17" id="KW-1133">Transmembrane helix</keyword>
<evidence type="ECO:0000256" key="5">
    <source>
        <dbReference type="ARBA" id="ARBA00022660"/>
    </source>
</evidence>
<dbReference type="EMBL" id="KU873122">
    <property type="protein sequence ID" value="AQT38540.1"/>
    <property type="molecule type" value="Genomic_DNA"/>
</dbReference>
<keyword evidence="8 16" id="KW-0999">Mitochondrion inner membrane</keyword>